<dbReference type="GO" id="GO:0005525">
    <property type="term" value="F:GTP binding"/>
    <property type="evidence" value="ECO:0007669"/>
    <property type="project" value="UniProtKB-KW"/>
</dbReference>
<keyword evidence="9" id="KW-0501">Molybdenum cofactor biosynthesis</keyword>
<dbReference type="InterPro" id="IPR013785">
    <property type="entry name" value="Aldolase_TIM"/>
</dbReference>
<dbReference type="SFLD" id="SFLDG01067">
    <property type="entry name" value="SPASM/twitch_domain_containing"/>
    <property type="match status" value="1"/>
</dbReference>
<dbReference type="AlphaFoldDB" id="A0A443ZGP6"/>
<evidence type="ECO:0000256" key="7">
    <source>
        <dbReference type="ARBA" id="ARBA00023014"/>
    </source>
</evidence>
<dbReference type="InterPro" id="IPR058240">
    <property type="entry name" value="rSAM_sf"/>
</dbReference>
<evidence type="ECO:0000256" key="3">
    <source>
        <dbReference type="ARBA" id="ARBA00022691"/>
    </source>
</evidence>
<dbReference type="InterPro" id="IPR010505">
    <property type="entry name" value="MoaA_twitch"/>
</dbReference>
<feature type="domain" description="Radical SAM core" evidence="11">
    <location>
        <begin position="5"/>
        <end position="224"/>
    </location>
</feature>
<organism evidence="12 13">
    <name type="scientific">Pseudomonas alkylphenolica</name>
    <dbReference type="NCBI Taxonomy" id="237609"/>
    <lineage>
        <taxon>Bacteria</taxon>
        <taxon>Pseudomonadati</taxon>
        <taxon>Pseudomonadota</taxon>
        <taxon>Gammaproteobacteria</taxon>
        <taxon>Pseudomonadales</taxon>
        <taxon>Pseudomonadaceae</taxon>
        <taxon>Pseudomonas</taxon>
    </lineage>
</organism>
<dbReference type="RefSeq" id="WP_128326023.1">
    <property type="nucleotide sequence ID" value="NZ_QJRG01000049.1"/>
</dbReference>
<dbReference type="GO" id="GO:0051539">
    <property type="term" value="F:4 iron, 4 sulfur cluster binding"/>
    <property type="evidence" value="ECO:0007669"/>
    <property type="project" value="UniProtKB-KW"/>
</dbReference>
<comment type="cofactor">
    <cofactor evidence="1">
        <name>[4Fe-4S] cluster</name>
        <dbReference type="ChEBI" id="CHEBI:49883"/>
    </cofactor>
</comment>
<proteinExistence type="predicted"/>
<protein>
    <submittedName>
        <fullName evidence="12">Radical SAM protein</fullName>
    </submittedName>
</protein>
<dbReference type="Proteomes" id="UP000288983">
    <property type="component" value="Unassembled WGS sequence"/>
</dbReference>
<evidence type="ECO:0000256" key="8">
    <source>
        <dbReference type="ARBA" id="ARBA00023134"/>
    </source>
</evidence>
<dbReference type="OrthoDB" id="9763993at2"/>
<dbReference type="InterPro" id="IPR050105">
    <property type="entry name" value="MoCo_biosynth_MoaA/MoaC"/>
</dbReference>
<dbReference type="InterPro" id="IPR007197">
    <property type="entry name" value="rSAM"/>
</dbReference>
<sequence>MIVDRQGRRFRNLRVSLTAACNYACTYCVPDGKRLVAAQDELSAEAMARGVAYLIEAAGIERLRVTGGEPLVSPKLEPFLASVAGFGLDEISLTTNGQLLARKLPLLRAAGIRRLNVSLDTLDPDAFRRIARGGDLATVLEGMAQATAAGMRIKVNMVPLRGQNFDQVVPLLEYCLARGYELRFIELMRMGHLARDSNAFVQQFVSLEHLLQLIGERYEYLQANAPVDATALRYEIPGKGYFGVIANESVPFCRTCSRLRLSSTGWLHGCLSSSNRHFIGDLLDKPRHQALPALQGLLVKALGDKQPVAFSGGATVMKIIGG</sequence>
<dbReference type="GO" id="GO:0046872">
    <property type="term" value="F:metal ion binding"/>
    <property type="evidence" value="ECO:0007669"/>
    <property type="project" value="UniProtKB-KW"/>
</dbReference>
<dbReference type="SFLD" id="SFLDG01386">
    <property type="entry name" value="main_SPASM_domain-containing"/>
    <property type="match status" value="1"/>
</dbReference>
<evidence type="ECO:0000256" key="2">
    <source>
        <dbReference type="ARBA" id="ARBA00022485"/>
    </source>
</evidence>
<keyword evidence="2" id="KW-0004">4Fe-4S</keyword>
<evidence type="ECO:0000313" key="12">
    <source>
        <dbReference type="EMBL" id="RWU17905.1"/>
    </source>
</evidence>
<keyword evidence="8" id="KW-0342">GTP-binding</keyword>
<dbReference type="PANTHER" id="PTHR22960:SF0">
    <property type="entry name" value="MOLYBDENUM COFACTOR BIOSYNTHESIS PROTEIN 1"/>
    <property type="match status" value="1"/>
</dbReference>
<evidence type="ECO:0000256" key="4">
    <source>
        <dbReference type="ARBA" id="ARBA00022723"/>
    </source>
</evidence>
<dbReference type="PANTHER" id="PTHR22960">
    <property type="entry name" value="MOLYBDOPTERIN COFACTOR SYNTHESIS PROTEIN A"/>
    <property type="match status" value="1"/>
</dbReference>
<evidence type="ECO:0000256" key="10">
    <source>
        <dbReference type="ARBA" id="ARBA00023239"/>
    </source>
</evidence>
<name>A0A443ZGP6_9PSED</name>
<dbReference type="Pfam" id="PF04055">
    <property type="entry name" value="Radical_SAM"/>
    <property type="match status" value="1"/>
</dbReference>
<evidence type="ECO:0000313" key="13">
    <source>
        <dbReference type="Proteomes" id="UP000288983"/>
    </source>
</evidence>
<keyword evidence="3" id="KW-0949">S-adenosyl-L-methionine</keyword>
<keyword evidence="6" id="KW-0408">Iron</keyword>
<dbReference type="SFLD" id="SFLDG01383">
    <property type="entry name" value="cyclic_pyranopterin_phosphate"/>
    <property type="match status" value="1"/>
</dbReference>
<dbReference type="Pfam" id="PF06463">
    <property type="entry name" value="Mob_synth_C"/>
    <property type="match status" value="1"/>
</dbReference>
<reference evidence="12 13" key="1">
    <citation type="submission" date="2018-06" db="EMBL/GenBank/DDBJ databases">
        <title>Bacteria isolated from soil of Wuhan.</title>
        <authorList>
            <person name="Wei X."/>
            <person name="Chunhua H."/>
        </authorList>
    </citation>
    <scope>NUCLEOTIDE SEQUENCE [LARGE SCALE GENOMIC DNA]</scope>
    <source>
        <strain evidence="13">xwS2</strain>
    </source>
</reference>
<keyword evidence="10" id="KW-0456">Lyase</keyword>
<evidence type="ECO:0000256" key="1">
    <source>
        <dbReference type="ARBA" id="ARBA00001966"/>
    </source>
</evidence>
<dbReference type="SFLD" id="SFLDS00029">
    <property type="entry name" value="Radical_SAM"/>
    <property type="match status" value="1"/>
</dbReference>
<dbReference type="GO" id="GO:0061799">
    <property type="term" value="F:cyclic pyranopterin monophosphate synthase activity"/>
    <property type="evidence" value="ECO:0007669"/>
    <property type="project" value="TreeGrafter"/>
</dbReference>
<evidence type="ECO:0000259" key="11">
    <source>
        <dbReference type="PROSITE" id="PS51918"/>
    </source>
</evidence>
<gene>
    <name evidence="12" type="ORF">DM813_24815</name>
</gene>
<dbReference type="GO" id="GO:0006777">
    <property type="term" value="P:Mo-molybdopterin cofactor biosynthetic process"/>
    <property type="evidence" value="ECO:0007669"/>
    <property type="project" value="UniProtKB-KW"/>
</dbReference>
<dbReference type="Gene3D" id="3.20.20.70">
    <property type="entry name" value="Aldolase class I"/>
    <property type="match status" value="1"/>
</dbReference>
<dbReference type="PROSITE" id="PS51918">
    <property type="entry name" value="RADICAL_SAM"/>
    <property type="match status" value="1"/>
</dbReference>
<comment type="caution">
    <text evidence="12">The sequence shown here is derived from an EMBL/GenBank/DDBJ whole genome shotgun (WGS) entry which is preliminary data.</text>
</comment>
<dbReference type="InterPro" id="IPR006638">
    <property type="entry name" value="Elp3/MiaA/NifB-like_rSAM"/>
</dbReference>
<accession>A0A443ZGP6</accession>
<dbReference type="InterPro" id="IPR040064">
    <property type="entry name" value="MoaA-like"/>
</dbReference>
<keyword evidence="7" id="KW-0411">Iron-sulfur</keyword>
<dbReference type="STRING" id="237609.PSAKL28_15020"/>
<dbReference type="SMART" id="SM00729">
    <property type="entry name" value="Elp3"/>
    <property type="match status" value="1"/>
</dbReference>
<dbReference type="SUPFAM" id="SSF102114">
    <property type="entry name" value="Radical SAM enzymes"/>
    <property type="match status" value="1"/>
</dbReference>
<dbReference type="GO" id="GO:0061798">
    <property type="term" value="F:GTP 3',8'-cyclase activity"/>
    <property type="evidence" value="ECO:0007669"/>
    <property type="project" value="TreeGrafter"/>
</dbReference>
<evidence type="ECO:0000256" key="9">
    <source>
        <dbReference type="ARBA" id="ARBA00023150"/>
    </source>
</evidence>
<evidence type="ECO:0000256" key="5">
    <source>
        <dbReference type="ARBA" id="ARBA00022741"/>
    </source>
</evidence>
<dbReference type="CDD" id="cd01335">
    <property type="entry name" value="Radical_SAM"/>
    <property type="match status" value="1"/>
</dbReference>
<keyword evidence="5" id="KW-0547">Nucleotide-binding</keyword>
<keyword evidence="4" id="KW-0479">Metal-binding</keyword>
<dbReference type="EMBL" id="QJRG01000049">
    <property type="protein sequence ID" value="RWU17905.1"/>
    <property type="molecule type" value="Genomic_DNA"/>
</dbReference>
<evidence type="ECO:0000256" key="6">
    <source>
        <dbReference type="ARBA" id="ARBA00023004"/>
    </source>
</evidence>